<evidence type="ECO:0000313" key="1">
    <source>
        <dbReference type="EMBL" id="GJA41965.1"/>
    </source>
</evidence>
<dbReference type="Proteomes" id="UP000886939">
    <property type="component" value="Unassembled WGS sequence"/>
</dbReference>
<dbReference type="RefSeq" id="WP_223916434.1">
    <property type="nucleotide sequence ID" value="NZ_AP026375.1"/>
</dbReference>
<name>A0AAV4YMM2_AERCA</name>
<dbReference type="EMBL" id="BPNI01000057">
    <property type="protein sequence ID" value="GJA41965.1"/>
    <property type="molecule type" value="Genomic_DNA"/>
</dbReference>
<accession>A0AAV4YMM2</accession>
<evidence type="ECO:0000313" key="2">
    <source>
        <dbReference type="Proteomes" id="UP000886939"/>
    </source>
</evidence>
<gene>
    <name evidence="1" type="ORF">KAM343_27610</name>
</gene>
<sequence>MKETDIYDFYCFGYNYRIWKVGFINKKRSYVKNAISEYLANITHLELQVTSQIVLDLVDIAQSLTEEPDEKIDNNLANQIKEIIDGADKALDAELKLKKVLIVTPKRFSQDMLLKYPSKLLAKNTPKYMSQNAKDDFSFAARSIAMNLSTAAAFHLMRSTEEMVKQLYFCYVKQNRIKKPMWGPMVEKLRSKNQPKPSSDLLDHLDLIRKNYRNPTQHPDKFYSIDEAQDQLNSTIVAINMISKSIEDREPTE</sequence>
<protein>
    <recommendedName>
        <fullName evidence="3">HEPN domain-containing protein</fullName>
    </recommendedName>
</protein>
<evidence type="ECO:0008006" key="3">
    <source>
        <dbReference type="Google" id="ProtNLM"/>
    </source>
</evidence>
<comment type="caution">
    <text evidence="1">The sequence shown here is derived from an EMBL/GenBank/DDBJ whole genome shotgun (WGS) entry which is preliminary data.</text>
</comment>
<dbReference type="AlphaFoldDB" id="A0AAV4YMM2"/>
<organism evidence="1 2">
    <name type="scientific">Aeromonas caviae</name>
    <name type="common">Aeromonas punctata</name>
    <dbReference type="NCBI Taxonomy" id="648"/>
    <lineage>
        <taxon>Bacteria</taxon>
        <taxon>Pseudomonadati</taxon>
        <taxon>Pseudomonadota</taxon>
        <taxon>Gammaproteobacteria</taxon>
        <taxon>Aeromonadales</taxon>
        <taxon>Aeromonadaceae</taxon>
        <taxon>Aeromonas</taxon>
    </lineage>
</organism>
<reference evidence="1" key="1">
    <citation type="submission" date="2021-07" db="EMBL/GenBank/DDBJ databases">
        <title>Draft genome sequence of carbapenem-resistant Aeromonas spp. in Japan.</title>
        <authorList>
            <person name="Maehana S."/>
            <person name="Suzuki M."/>
            <person name="Kitasato H."/>
        </authorList>
    </citation>
    <scope>NUCLEOTIDE SEQUENCE</scope>
    <source>
        <strain evidence="1">KAM343</strain>
    </source>
</reference>
<proteinExistence type="predicted"/>